<dbReference type="RefSeq" id="WP_133902995.1">
    <property type="nucleotide sequence ID" value="NZ_SOCP01000004.1"/>
</dbReference>
<gene>
    <name evidence="8" type="primary">atpH</name>
    <name evidence="9" type="ORF">CLV71_104462</name>
</gene>
<keyword evidence="5 8" id="KW-0472">Membrane</keyword>
<dbReference type="GO" id="GO:0045259">
    <property type="term" value="C:proton-transporting ATP synthase complex"/>
    <property type="evidence" value="ECO:0007669"/>
    <property type="project" value="UniProtKB-KW"/>
</dbReference>
<evidence type="ECO:0000256" key="2">
    <source>
        <dbReference type="ARBA" id="ARBA00022448"/>
    </source>
</evidence>
<evidence type="ECO:0000256" key="4">
    <source>
        <dbReference type="ARBA" id="ARBA00023065"/>
    </source>
</evidence>
<dbReference type="GO" id="GO:0046933">
    <property type="term" value="F:proton-transporting ATP synthase activity, rotational mechanism"/>
    <property type="evidence" value="ECO:0007669"/>
    <property type="project" value="UniProtKB-UniRule"/>
</dbReference>
<dbReference type="InterPro" id="IPR020781">
    <property type="entry name" value="ATPase_OSCP/d_CS"/>
</dbReference>
<dbReference type="OrthoDB" id="5242917at2"/>
<dbReference type="AlphaFoldDB" id="A0A4R7VVE8"/>
<comment type="function">
    <text evidence="8">F(1)F(0) ATP synthase produces ATP from ADP in the presence of a proton or sodium gradient. F-type ATPases consist of two structural domains, F(1) containing the extramembraneous catalytic core and F(0) containing the membrane proton channel, linked together by a central stalk and a peripheral stalk. During catalysis, ATP synthesis in the catalytic domain of F(1) is coupled via a rotary mechanism of the central stalk subunits to proton translocation.</text>
</comment>
<dbReference type="Proteomes" id="UP000294927">
    <property type="component" value="Unassembled WGS sequence"/>
</dbReference>
<evidence type="ECO:0000256" key="1">
    <source>
        <dbReference type="ARBA" id="ARBA00004370"/>
    </source>
</evidence>
<keyword evidence="2 8" id="KW-0813">Transport</keyword>
<dbReference type="NCBIfam" id="TIGR01145">
    <property type="entry name" value="ATP_synt_delta"/>
    <property type="match status" value="1"/>
</dbReference>
<organism evidence="9 10">
    <name type="scientific">Actinophytocola oryzae</name>
    <dbReference type="NCBI Taxonomy" id="502181"/>
    <lineage>
        <taxon>Bacteria</taxon>
        <taxon>Bacillati</taxon>
        <taxon>Actinomycetota</taxon>
        <taxon>Actinomycetes</taxon>
        <taxon>Pseudonocardiales</taxon>
        <taxon>Pseudonocardiaceae</taxon>
    </lineage>
</organism>
<comment type="similarity">
    <text evidence="8">Belongs to the ATPase delta chain family.</text>
</comment>
<sequence>MTLFHAASRDALAAAEQKLLEVLGAAGRTTRRKPTVSAEQVGDELFAVVRMLDGEPGLRRAFGDSSAEPTRREELLDRLLSGKVGDPTRKVLATVVTSRWSTPRELVDGLDELGRTSLLVHAEREGRLDTVEDDLFRFGRIVAADGELERALANRTAPAEAKRGLVAELLGDRADAVSVALVTQLVTTPRGRSLVTGLGELASEAARRRERSVAYVIAPVPLTEQQEQRLVDTLTRVYSRPIALHVEVDPEIKGGLVVKVGDEVIDGSVTGRLDELRRRLAG</sequence>
<evidence type="ECO:0000256" key="5">
    <source>
        <dbReference type="ARBA" id="ARBA00023136"/>
    </source>
</evidence>
<dbReference type="Pfam" id="PF00213">
    <property type="entry name" value="OSCP"/>
    <property type="match status" value="1"/>
</dbReference>
<keyword evidence="7 8" id="KW-0066">ATP synthesis</keyword>
<reference evidence="9 10" key="1">
    <citation type="submission" date="2019-03" db="EMBL/GenBank/DDBJ databases">
        <title>Genomic Encyclopedia of Archaeal and Bacterial Type Strains, Phase II (KMG-II): from individual species to whole genera.</title>
        <authorList>
            <person name="Goeker M."/>
        </authorList>
    </citation>
    <scope>NUCLEOTIDE SEQUENCE [LARGE SCALE GENOMIC DNA]</scope>
    <source>
        <strain evidence="9 10">DSM 45499</strain>
    </source>
</reference>
<keyword evidence="3 8" id="KW-0375">Hydrogen ion transport</keyword>
<protein>
    <recommendedName>
        <fullName evidence="8">ATP synthase subunit delta</fullName>
    </recommendedName>
    <alternativeName>
        <fullName evidence="8">ATP synthase F(1) sector subunit delta</fullName>
    </alternativeName>
    <alternativeName>
        <fullName evidence="8">F-type ATPase subunit delta</fullName>
        <shortName evidence="8">F-ATPase subunit delta</shortName>
    </alternativeName>
</protein>
<name>A0A4R7VVE8_9PSEU</name>
<dbReference type="PANTHER" id="PTHR11910">
    <property type="entry name" value="ATP SYNTHASE DELTA CHAIN"/>
    <property type="match status" value="1"/>
</dbReference>
<evidence type="ECO:0000256" key="8">
    <source>
        <dbReference type="HAMAP-Rule" id="MF_01416"/>
    </source>
</evidence>
<evidence type="ECO:0000256" key="7">
    <source>
        <dbReference type="ARBA" id="ARBA00023310"/>
    </source>
</evidence>
<keyword evidence="4 8" id="KW-0406">Ion transport</keyword>
<evidence type="ECO:0000313" key="9">
    <source>
        <dbReference type="EMBL" id="TDV53993.1"/>
    </source>
</evidence>
<dbReference type="PROSITE" id="PS00389">
    <property type="entry name" value="ATPASE_DELTA"/>
    <property type="match status" value="1"/>
</dbReference>
<evidence type="ECO:0000256" key="3">
    <source>
        <dbReference type="ARBA" id="ARBA00022781"/>
    </source>
</evidence>
<dbReference type="NCBIfam" id="NF009967">
    <property type="entry name" value="PRK13430.1"/>
    <property type="match status" value="1"/>
</dbReference>
<dbReference type="HAMAP" id="MF_01416">
    <property type="entry name" value="ATP_synth_delta_bact"/>
    <property type="match status" value="1"/>
</dbReference>
<comment type="caution">
    <text evidence="9">The sequence shown here is derived from an EMBL/GenBank/DDBJ whole genome shotgun (WGS) entry which is preliminary data.</text>
</comment>
<keyword evidence="10" id="KW-1185">Reference proteome</keyword>
<keyword evidence="6 8" id="KW-0139">CF(1)</keyword>
<keyword evidence="8" id="KW-1003">Cell membrane</keyword>
<evidence type="ECO:0000256" key="6">
    <source>
        <dbReference type="ARBA" id="ARBA00023196"/>
    </source>
</evidence>
<dbReference type="PRINTS" id="PR00125">
    <property type="entry name" value="ATPASEDELTA"/>
</dbReference>
<dbReference type="EMBL" id="SOCP01000004">
    <property type="protein sequence ID" value="TDV53993.1"/>
    <property type="molecule type" value="Genomic_DNA"/>
</dbReference>
<evidence type="ECO:0000313" key="10">
    <source>
        <dbReference type="Proteomes" id="UP000294927"/>
    </source>
</evidence>
<comment type="subcellular location">
    <subcellularLocation>
        <location evidence="8">Cell membrane</location>
        <topology evidence="8">Peripheral membrane protein</topology>
    </subcellularLocation>
    <subcellularLocation>
        <location evidence="1">Membrane</location>
    </subcellularLocation>
</comment>
<comment type="function">
    <text evidence="8">This protein is part of the stalk that links CF(0) to CF(1). It either transmits conformational changes from CF(0) to CF(1) or is implicated in proton conduction.</text>
</comment>
<proteinExistence type="inferred from homology"/>
<dbReference type="InterPro" id="IPR000711">
    <property type="entry name" value="ATPase_OSCP/dsu"/>
</dbReference>
<accession>A0A4R7VVE8</accession>
<dbReference type="GO" id="GO:0005886">
    <property type="term" value="C:plasma membrane"/>
    <property type="evidence" value="ECO:0007669"/>
    <property type="project" value="UniProtKB-SubCell"/>
</dbReference>